<evidence type="ECO:0000313" key="12">
    <source>
        <dbReference type="EMBL" id="AXE34209.1"/>
    </source>
</evidence>
<feature type="active site" description="Nucleophile" evidence="9">
    <location>
        <position position="182"/>
    </location>
</feature>
<keyword evidence="5" id="KW-0378">Hydrolase</keyword>
<keyword evidence="8 9" id="KW-0961">Cell wall biogenesis/degradation</keyword>
<dbReference type="PROSITE" id="PS52029">
    <property type="entry name" value="LD_TPASE"/>
    <property type="match status" value="1"/>
</dbReference>
<dbReference type="InterPro" id="IPR050979">
    <property type="entry name" value="LD-transpeptidase"/>
</dbReference>
<dbReference type="Pfam" id="PF03734">
    <property type="entry name" value="YkuD"/>
    <property type="match status" value="1"/>
</dbReference>
<feature type="chain" id="PRO_5016823341" evidence="10">
    <location>
        <begin position="19"/>
        <end position="209"/>
    </location>
</feature>
<proteinExistence type="inferred from homology"/>
<evidence type="ECO:0000256" key="5">
    <source>
        <dbReference type="ARBA" id="ARBA00022801"/>
    </source>
</evidence>
<dbReference type="Proteomes" id="UP000252038">
    <property type="component" value="Chromosome"/>
</dbReference>
<dbReference type="UniPathway" id="UPA00219"/>
<dbReference type="CDD" id="cd16913">
    <property type="entry name" value="YkuD_like"/>
    <property type="match status" value="1"/>
</dbReference>
<evidence type="ECO:0000256" key="9">
    <source>
        <dbReference type="PROSITE-ProRule" id="PRU01373"/>
    </source>
</evidence>
<evidence type="ECO:0000256" key="1">
    <source>
        <dbReference type="ARBA" id="ARBA00004752"/>
    </source>
</evidence>
<comment type="similarity">
    <text evidence="2">Belongs to the YkuD family.</text>
</comment>
<comment type="pathway">
    <text evidence="1 9">Cell wall biogenesis; peptidoglycan biosynthesis.</text>
</comment>
<evidence type="ECO:0000256" key="4">
    <source>
        <dbReference type="ARBA" id="ARBA00022679"/>
    </source>
</evidence>
<dbReference type="EMBL" id="CP029554">
    <property type="protein sequence ID" value="AXE34209.1"/>
    <property type="molecule type" value="Genomic_DNA"/>
</dbReference>
<keyword evidence="10" id="KW-0732">Signal</keyword>
<dbReference type="GO" id="GO:0016757">
    <property type="term" value="F:glycosyltransferase activity"/>
    <property type="evidence" value="ECO:0007669"/>
    <property type="project" value="UniProtKB-KW"/>
</dbReference>
<gene>
    <name evidence="12" type="ORF">DK843_07785</name>
</gene>
<feature type="signal peptide" evidence="10">
    <location>
        <begin position="1"/>
        <end position="18"/>
    </location>
</feature>
<dbReference type="InterPro" id="IPR038063">
    <property type="entry name" value="Transpep_catalytic_dom"/>
</dbReference>
<dbReference type="GO" id="GO:0071555">
    <property type="term" value="P:cell wall organization"/>
    <property type="evidence" value="ECO:0007669"/>
    <property type="project" value="UniProtKB-UniRule"/>
</dbReference>
<reference evidence="12 13" key="1">
    <citation type="submission" date="2018-05" db="EMBL/GenBank/DDBJ databases">
        <title>Genome sequencing, assembly and analysis of the novel insecticidal bacterium, Chromobacterium phragmitis.</title>
        <authorList>
            <person name="Sparks M.E."/>
            <person name="Blackburn M.B."/>
            <person name="Gundersen-Rindal D.E."/>
        </authorList>
    </citation>
    <scope>NUCLEOTIDE SEQUENCE [LARGE SCALE GENOMIC DNA]</scope>
    <source>
        <strain evidence="12">IIBBL 274-1</strain>
    </source>
</reference>
<sequence length="209" mass="23269">MRRLIAILLACLAGQSFGASIDDAALILQAQTDGPLRATHPNTRHYGAPWVWVSVKSQTLRLLDGWGLIQKEYVVSTAKNGVGETSGSYQTPRGWHSVCEKLGDGAEENTIIFRRKVTPWKYTPELHAQYPNKDWILTRILWLCGQEPGLNQGGNVDSYDRAIYIHGAGDHVPWGRPSSLGCVRMKNRDVIELFDAVPNGTDVWIDENS</sequence>
<protein>
    <submittedName>
        <fullName evidence="12">L,D-transpeptidase</fullName>
    </submittedName>
</protein>
<keyword evidence="7 9" id="KW-0573">Peptidoglycan synthesis</keyword>
<evidence type="ECO:0000259" key="11">
    <source>
        <dbReference type="PROSITE" id="PS52029"/>
    </source>
</evidence>
<dbReference type="GO" id="GO:0018104">
    <property type="term" value="P:peptidoglycan-protein cross-linking"/>
    <property type="evidence" value="ECO:0007669"/>
    <property type="project" value="TreeGrafter"/>
</dbReference>
<accession>A0A344UG11</accession>
<dbReference type="PANTHER" id="PTHR30582">
    <property type="entry name" value="L,D-TRANSPEPTIDASE"/>
    <property type="match status" value="1"/>
</dbReference>
<evidence type="ECO:0000256" key="6">
    <source>
        <dbReference type="ARBA" id="ARBA00022960"/>
    </source>
</evidence>
<dbReference type="GO" id="GO:0005576">
    <property type="term" value="C:extracellular region"/>
    <property type="evidence" value="ECO:0007669"/>
    <property type="project" value="TreeGrafter"/>
</dbReference>
<dbReference type="PANTHER" id="PTHR30582:SF24">
    <property type="entry name" value="L,D-TRANSPEPTIDASE ERFK_SRFK-RELATED"/>
    <property type="match status" value="1"/>
</dbReference>
<dbReference type="GO" id="GO:0008360">
    <property type="term" value="P:regulation of cell shape"/>
    <property type="evidence" value="ECO:0007669"/>
    <property type="project" value="UniProtKB-UniRule"/>
</dbReference>
<feature type="domain" description="L,D-TPase catalytic" evidence="11">
    <location>
        <begin position="49"/>
        <end position="206"/>
    </location>
</feature>
<dbReference type="RefSeq" id="WP_114072980.1">
    <property type="nucleotide sequence ID" value="NZ_CP029554.1"/>
</dbReference>
<evidence type="ECO:0000256" key="10">
    <source>
        <dbReference type="SAM" id="SignalP"/>
    </source>
</evidence>
<dbReference type="AlphaFoldDB" id="A0A344UG11"/>
<organism evidence="12 13">
    <name type="scientific">Chromobacterium phragmitis</name>
    <dbReference type="NCBI Taxonomy" id="2202141"/>
    <lineage>
        <taxon>Bacteria</taxon>
        <taxon>Pseudomonadati</taxon>
        <taxon>Pseudomonadota</taxon>
        <taxon>Betaproteobacteria</taxon>
        <taxon>Neisseriales</taxon>
        <taxon>Chromobacteriaceae</taxon>
        <taxon>Chromobacterium</taxon>
    </lineage>
</organism>
<evidence type="ECO:0000256" key="2">
    <source>
        <dbReference type="ARBA" id="ARBA00005992"/>
    </source>
</evidence>
<name>A0A344UG11_9NEIS</name>
<evidence type="ECO:0000313" key="13">
    <source>
        <dbReference type="Proteomes" id="UP000252038"/>
    </source>
</evidence>
<dbReference type="Gene3D" id="2.40.440.10">
    <property type="entry name" value="L,D-transpeptidase catalytic domain-like"/>
    <property type="match status" value="1"/>
</dbReference>
<dbReference type="InterPro" id="IPR005490">
    <property type="entry name" value="LD_TPept_cat_dom"/>
</dbReference>
<evidence type="ECO:0000256" key="3">
    <source>
        <dbReference type="ARBA" id="ARBA00022676"/>
    </source>
</evidence>
<dbReference type="KEGG" id="chrb:DK843_07785"/>
<dbReference type="SUPFAM" id="SSF141523">
    <property type="entry name" value="L,D-transpeptidase catalytic domain-like"/>
    <property type="match status" value="1"/>
</dbReference>
<evidence type="ECO:0000256" key="8">
    <source>
        <dbReference type="ARBA" id="ARBA00023316"/>
    </source>
</evidence>
<keyword evidence="6 9" id="KW-0133">Cell shape</keyword>
<feature type="active site" description="Proton donor/acceptor" evidence="9">
    <location>
        <position position="166"/>
    </location>
</feature>
<dbReference type="GO" id="GO:0071972">
    <property type="term" value="F:peptidoglycan L,D-transpeptidase activity"/>
    <property type="evidence" value="ECO:0007669"/>
    <property type="project" value="TreeGrafter"/>
</dbReference>
<keyword evidence="4" id="KW-0808">Transferase</keyword>
<evidence type="ECO:0000256" key="7">
    <source>
        <dbReference type="ARBA" id="ARBA00022984"/>
    </source>
</evidence>
<keyword evidence="3" id="KW-0328">Glycosyltransferase</keyword>